<comment type="caution">
    <text evidence="3">The sequence shown here is derived from an EMBL/GenBank/DDBJ whole genome shotgun (WGS) entry which is preliminary data.</text>
</comment>
<dbReference type="GeneID" id="86049742"/>
<reference evidence="3 4" key="1">
    <citation type="submission" date="2011-02" db="EMBL/GenBank/DDBJ databases">
        <authorList>
            <person name="Weinstock G."/>
            <person name="Sodergren E."/>
            <person name="Clifton S."/>
            <person name="Fulton L."/>
            <person name="Fulton B."/>
            <person name="Courtney L."/>
            <person name="Fronick C."/>
            <person name="Harrison M."/>
            <person name="Strong C."/>
            <person name="Farmer C."/>
            <person name="Delahaunty K."/>
            <person name="Markovic C."/>
            <person name="Hall O."/>
            <person name="Minx P."/>
            <person name="Tomlinson C."/>
            <person name="Mitreva M."/>
            <person name="Hou S."/>
            <person name="Chen J."/>
            <person name="Wollam A."/>
            <person name="Pepin K.H."/>
            <person name="Johnson M."/>
            <person name="Bhonagiri V."/>
            <person name="Zhang X."/>
            <person name="Suruliraj S."/>
            <person name="Warren W."/>
            <person name="Chinwalla A."/>
            <person name="Mardis E.R."/>
            <person name="Wilson R.K."/>
        </authorList>
    </citation>
    <scope>NUCLEOTIDE SEQUENCE [LARGE SCALE GENOMIC DNA]</scope>
    <source>
        <strain evidence="3 4">YIT 12057</strain>
    </source>
</reference>
<gene>
    <name evidence="3" type="ORF">HMPREF9446_02178</name>
</gene>
<proteinExistence type="predicted"/>
<organism evidence="3 4">
    <name type="scientific">Bacteroides fluxus YIT 12057</name>
    <dbReference type="NCBI Taxonomy" id="763034"/>
    <lineage>
        <taxon>Bacteria</taxon>
        <taxon>Pseudomonadati</taxon>
        <taxon>Bacteroidota</taxon>
        <taxon>Bacteroidia</taxon>
        <taxon>Bacteroidales</taxon>
        <taxon>Bacteroidaceae</taxon>
        <taxon>Bacteroides</taxon>
    </lineage>
</organism>
<dbReference type="InterPro" id="IPR041229">
    <property type="entry name" value="HEPN_Apea"/>
</dbReference>
<evidence type="ECO:0000313" key="3">
    <source>
        <dbReference type="EMBL" id="EGF56403.1"/>
    </source>
</evidence>
<evidence type="ECO:0000259" key="2">
    <source>
        <dbReference type="Pfam" id="PF18862"/>
    </source>
</evidence>
<evidence type="ECO:0000313" key="4">
    <source>
        <dbReference type="Proteomes" id="UP000003416"/>
    </source>
</evidence>
<dbReference type="HOGENOM" id="CLU_1131043_0_0_10"/>
<sequence length="245" mass="29018">YQLKLIPPTGYIKILKQDNSSVEDFYANIFMFEQFLSLATLHTVNCSQILLYDKTINNEKRFCHPIQFLYIQEKMDISTEVKRHEFLFDYNLISEQYPKIIHKWYNDKEDIAPIRAHLIDSIQNTKIFSSIDFLIVVQALEGFCTRFRTEASLTKMLEAIISEFSDIDKLKNDNIKIKQVVDSRHYYSHFMNKSKKPNTLDGWELYNLTFNLRKLLICCILKFIGFNNTQINQILNNSHSNLLHK</sequence>
<dbReference type="AlphaFoldDB" id="F3PTV8"/>
<dbReference type="InterPro" id="IPR041223">
    <property type="entry name" value="ApeA_NTD"/>
</dbReference>
<evidence type="ECO:0000259" key="1">
    <source>
        <dbReference type="Pfam" id="PF18739"/>
    </source>
</evidence>
<protein>
    <submittedName>
        <fullName evidence="3">Conserved domain protein</fullName>
    </submittedName>
</protein>
<keyword evidence="4" id="KW-1185">Reference proteome</keyword>
<dbReference type="Proteomes" id="UP000003416">
    <property type="component" value="Unassembled WGS sequence"/>
</dbReference>
<feature type="non-terminal residue" evidence="3">
    <location>
        <position position="1"/>
    </location>
</feature>
<feature type="domain" description="Apea-like HEPN" evidence="1">
    <location>
        <begin position="146"/>
        <end position="230"/>
    </location>
</feature>
<accession>F3PTV8</accession>
<dbReference type="EMBL" id="AFBN01000040">
    <property type="protein sequence ID" value="EGF56403.1"/>
    <property type="molecule type" value="Genomic_DNA"/>
</dbReference>
<dbReference type="eggNOG" id="ENOG50303CN">
    <property type="taxonomic scope" value="Bacteria"/>
</dbReference>
<dbReference type="RefSeq" id="WP_009125439.1">
    <property type="nucleotide sequence ID" value="NZ_GL882637.1"/>
</dbReference>
<dbReference type="Pfam" id="PF18862">
    <property type="entry name" value="ApeA_NTD1"/>
    <property type="match status" value="1"/>
</dbReference>
<name>F3PTV8_9BACE</name>
<feature type="domain" description="ApeA N-terminal" evidence="2">
    <location>
        <begin position="9"/>
        <end position="104"/>
    </location>
</feature>
<dbReference type="Pfam" id="PF18739">
    <property type="entry name" value="HEPN_Apea"/>
    <property type="match status" value="1"/>
</dbReference>